<feature type="domain" description="C2H2-type" evidence="2">
    <location>
        <begin position="314"/>
        <end position="349"/>
    </location>
</feature>
<feature type="non-terminal residue" evidence="3">
    <location>
        <position position="476"/>
    </location>
</feature>
<keyword evidence="1" id="KW-0479">Metal-binding</keyword>
<sequence length="476" mass="56345">VAKTRVQRTDQSSDDRTKCEQCLQTFGSTIKLSKHIRKAHRDLYDRLTQKFICTADGCGLQFKKFCSLLLHKTRHFGEKQFKCADTYPDCEWSFYTAGELRNHQIGAHSPQQLFHCDWIGCNECFKIKSDLDIHKTYKHNDSETNLQLLDTSDDAFNNFVPNKTYLKIDFNCHYSPIKHTKTNNILRYICNYRYCEFKAVALDRIVDHIQRLHYDKSPMKCEECDDMFWTQKELINHIKPNHSSIYDQTSRAFKCNQCSLTFDKYCKLTTHRLRHSGDKKFKCSDQFPDCQWSFYTIGELKNHQLWAHSPDLNFVCDWADCGKRPGCESKFVREPALRLHITSHTGVKDFVCDWPECGHAFRSKSNLRMHYTSHINDRRFQCEWYTISKPGCESRFLNKIQLRRHYLCHKSVGDFACPWDNCGKKLKSKFSLNLHLMAHRGEKPVKCAALDCDMRFTERSQMRKHFKRKHLNIRCK</sequence>
<accession>A0A7R9KYV7</accession>
<protein>
    <recommendedName>
        <fullName evidence="2">C2H2-type domain-containing protein</fullName>
    </recommendedName>
</protein>
<evidence type="ECO:0000256" key="1">
    <source>
        <dbReference type="PROSITE-ProRule" id="PRU00042"/>
    </source>
</evidence>
<feature type="domain" description="C2H2-type" evidence="2">
    <location>
        <begin position="219"/>
        <end position="247"/>
    </location>
</feature>
<dbReference type="PROSITE" id="PS50157">
    <property type="entry name" value="ZINC_FINGER_C2H2_2"/>
    <property type="match status" value="11"/>
</dbReference>
<dbReference type="OrthoDB" id="40579at2759"/>
<name>A0A7R9KYV7_9ACAR</name>
<dbReference type="InterPro" id="IPR051061">
    <property type="entry name" value="Zinc_finger_trans_reg"/>
</dbReference>
<dbReference type="Gene3D" id="3.30.160.60">
    <property type="entry name" value="Classic Zinc Finger"/>
    <property type="match status" value="7"/>
</dbReference>
<dbReference type="SMART" id="SM00355">
    <property type="entry name" value="ZnF_C2H2"/>
    <property type="match status" value="13"/>
</dbReference>
<feature type="domain" description="C2H2-type" evidence="2">
    <location>
        <begin position="81"/>
        <end position="113"/>
    </location>
</feature>
<organism evidence="3">
    <name type="scientific">Medioppia subpectinata</name>
    <dbReference type="NCBI Taxonomy" id="1979941"/>
    <lineage>
        <taxon>Eukaryota</taxon>
        <taxon>Metazoa</taxon>
        <taxon>Ecdysozoa</taxon>
        <taxon>Arthropoda</taxon>
        <taxon>Chelicerata</taxon>
        <taxon>Arachnida</taxon>
        <taxon>Acari</taxon>
        <taxon>Acariformes</taxon>
        <taxon>Sarcoptiformes</taxon>
        <taxon>Oribatida</taxon>
        <taxon>Brachypylina</taxon>
        <taxon>Oppioidea</taxon>
        <taxon>Oppiidae</taxon>
        <taxon>Medioppia</taxon>
    </lineage>
</organism>
<dbReference type="Pfam" id="PF00096">
    <property type="entry name" value="zf-C2H2"/>
    <property type="match status" value="1"/>
</dbReference>
<feature type="domain" description="C2H2-type" evidence="2">
    <location>
        <begin position="445"/>
        <end position="475"/>
    </location>
</feature>
<dbReference type="EMBL" id="OC863025">
    <property type="protein sequence ID" value="CAD7630720.1"/>
    <property type="molecule type" value="Genomic_DNA"/>
</dbReference>
<gene>
    <name evidence="3" type="ORF">OSB1V03_LOCUS11132</name>
</gene>
<dbReference type="Proteomes" id="UP000759131">
    <property type="component" value="Unassembled WGS sequence"/>
</dbReference>
<feature type="domain" description="C2H2-type" evidence="2">
    <location>
        <begin position="17"/>
        <end position="40"/>
    </location>
</feature>
<keyword evidence="1" id="KW-0862">Zinc</keyword>
<dbReference type="GO" id="GO:0008270">
    <property type="term" value="F:zinc ion binding"/>
    <property type="evidence" value="ECO:0007669"/>
    <property type="project" value="UniProtKB-KW"/>
</dbReference>
<dbReference type="AlphaFoldDB" id="A0A7R9KYV7"/>
<dbReference type="PANTHER" id="PTHR46179">
    <property type="entry name" value="ZINC FINGER PROTEIN"/>
    <property type="match status" value="1"/>
</dbReference>
<feature type="domain" description="C2H2-type" evidence="2">
    <location>
        <begin position="114"/>
        <end position="144"/>
    </location>
</feature>
<dbReference type="InterPro" id="IPR013087">
    <property type="entry name" value="Znf_C2H2_type"/>
</dbReference>
<dbReference type="GO" id="GO:0005634">
    <property type="term" value="C:nucleus"/>
    <property type="evidence" value="ECO:0007669"/>
    <property type="project" value="UniProtKB-SubCell"/>
</dbReference>
<dbReference type="GO" id="GO:0006357">
    <property type="term" value="P:regulation of transcription by RNA polymerase II"/>
    <property type="evidence" value="ECO:0007669"/>
    <property type="project" value="TreeGrafter"/>
</dbReference>
<feature type="domain" description="C2H2-type" evidence="2">
    <location>
        <begin position="281"/>
        <end position="313"/>
    </location>
</feature>
<dbReference type="PROSITE" id="PS00028">
    <property type="entry name" value="ZINC_FINGER_C2H2_1"/>
    <property type="match status" value="8"/>
</dbReference>
<evidence type="ECO:0000313" key="4">
    <source>
        <dbReference type="Proteomes" id="UP000759131"/>
    </source>
</evidence>
<evidence type="ECO:0000259" key="2">
    <source>
        <dbReference type="PROSITE" id="PS50157"/>
    </source>
</evidence>
<reference evidence="3" key="1">
    <citation type="submission" date="2020-11" db="EMBL/GenBank/DDBJ databases">
        <authorList>
            <person name="Tran Van P."/>
        </authorList>
    </citation>
    <scope>NUCLEOTIDE SEQUENCE</scope>
</reference>
<feature type="domain" description="C2H2-type" evidence="2">
    <location>
        <begin position="253"/>
        <end position="280"/>
    </location>
</feature>
<evidence type="ECO:0000313" key="3">
    <source>
        <dbReference type="EMBL" id="CAD7630720.1"/>
    </source>
</evidence>
<dbReference type="PANTHER" id="PTHR46179:SF26">
    <property type="entry name" value="ZINC FINGER PROTEIN 423 HOMOLOG"/>
    <property type="match status" value="1"/>
</dbReference>
<dbReference type="InterPro" id="IPR036236">
    <property type="entry name" value="Znf_C2H2_sf"/>
</dbReference>
<feature type="domain" description="C2H2-type" evidence="2">
    <location>
        <begin position="51"/>
        <end position="80"/>
    </location>
</feature>
<keyword evidence="1" id="KW-0863">Zinc-finger</keyword>
<keyword evidence="4" id="KW-1185">Reference proteome</keyword>
<proteinExistence type="predicted"/>
<dbReference type="EMBL" id="CAJPIZ010008450">
    <property type="protein sequence ID" value="CAG2111150.1"/>
    <property type="molecule type" value="Genomic_DNA"/>
</dbReference>
<dbReference type="SUPFAM" id="SSF57667">
    <property type="entry name" value="beta-beta-alpha zinc fingers"/>
    <property type="match status" value="6"/>
</dbReference>
<feature type="domain" description="C2H2-type" evidence="2">
    <location>
        <begin position="415"/>
        <end position="444"/>
    </location>
</feature>
<feature type="domain" description="C2H2-type" evidence="2">
    <location>
        <begin position="350"/>
        <end position="379"/>
    </location>
</feature>